<dbReference type="GeneID" id="111603674"/>
<dbReference type="InterPro" id="IPR033116">
    <property type="entry name" value="TRYPSIN_SER"/>
</dbReference>
<keyword evidence="3" id="KW-0732">Signal</keyword>
<evidence type="ECO:0000313" key="11">
    <source>
        <dbReference type="RefSeq" id="XP_023177121.2"/>
    </source>
</evidence>
<dbReference type="RefSeq" id="XP_023177121.2">
    <property type="nucleotide sequence ID" value="XM_023321353.2"/>
</dbReference>
<dbReference type="Gene3D" id="2.40.10.10">
    <property type="entry name" value="Trypsin-like serine proteases"/>
    <property type="match status" value="2"/>
</dbReference>
<evidence type="ECO:0000256" key="5">
    <source>
        <dbReference type="ARBA" id="ARBA00022825"/>
    </source>
</evidence>
<dbReference type="AlphaFoldDB" id="A0A6J1MDX2"/>
<dbReference type="OrthoDB" id="5565075at2759"/>
<dbReference type="GO" id="GO:0004252">
    <property type="term" value="F:serine-type endopeptidase activity"/>
    <property type="evidence" value="ECO:0007669"/>
    <property type="project" value="InterPro"/>
</dbReference>
<evidence type="ECO:0000256" key="8">
    <source>
        <dbReference type="RuleBase" id="RU363034"/>
    </source>
</evidence>
<dbReference type="InterPro" id="IPR001254">
    <property type="entry name" value="Trypsin_dom"/>
</dbReference>
<dbReference type="InterPro" id="IPR043504">
    <property type="entry name" value="Peptidase_S1_PA_chymotrypsin"/>
</dbReference>
<comment type="similarity">
    <text evidence="1">Belongs to the peptidase S1 family.</text>
</comment>
<dbReference type="PANTHER" id="PTHR24276">
    <property type="entry name" value="POLYSERASE-RELATED"/>
    <property type="match status" value="1"/>
</dbReference>
<evidence type="ECO:0000256" key="2">
    <source>
        <dbReference type="ARBA" id="ARBA00022670"/>
    </source>
</evidence>
<dbReference type="FunFam" id="2.40.10.10:FF:000164">
    <property type="entry name" value="Jonah 66Cii"/>
    <property type="match status" value="1"/>
</dbReference>
<dbReference type="InterPro" id="IPR018114">
    <property type="entry name" value="TRYPSIN_HIS"/>
</dbReference>
<organism evidence="10 11">
    <name type="scientific">Drosophila hydei</name>
    <name type="common">Fruit fly</name>
    <dbReference type="NCBI Taxonomy" id="7224"/>
    <lineage>
        <taxon>Eukaryota</taxon>
        <taxon>Metazoa</taxon>
        <taxon>Ecdysozoa</taxon>
        <taxon>Arthropoda</taxon>
        <taxon>Hexapoda</taxon>
        <taxon>Insecta</taxon>
        <taxon>Pterygota</taxon>
        <taxon>Neoptera</taxon>
        <taxon>Endopterygota</taxon>
        <taxon>Diptera</taxon>
        <taxon>Brachycera</taxon>
        <taxon>Muscomorpha</taxon>
        <taxon>Ephydroidea</taxon>
        <taxon>Drosophilidae</taxon>
        <taxon>Drosophila</taxon>
    </lineage>
</organism>
<gene>
    <name evidence="11" type="primary">LOC111603674</name>
</gene>
<evidence type="ECO:0000256" key="4">
    <source>
        <dbReference type="ARBA" id="ARBA00022801"/>
    </source>
</evidence>
<proteinExistence type="inferred from homology"/>
<keyword evidence="10" id="KW-1185">Reference proteome</keyword>
<dbReference type="CDD" id="cd00190">
    <property type="entry name" value="Tryp_SPc"/>
    <property type="match status" value="1"/>
</dbReference>
<dbReference type="OMA" id="TIISNTW"/>
<keyword evidence="6" id="KW-0865">Zymogen</keyword>
<accession>A0A6J1MDX2</accession>
<keyword evidence="4 8" id="KW-0378">Hydrolase</keyword>
<evidence type="ECO:0000256" key="3">
    <source>
        <dbReference type="ARBA" id="ARBA00022729"/>
    </source>
</evidence>
<dbReference type="PROSITE" id="PS00135">
    <property type="entry name" value="TRYPSIN_SER"/>
    <property type="match status" value="1"/>
</dbReference>
<dbReference type="PROSITE" id="PS00134">
    <property type="entry name" value="TRYPSIN_HIS"/>
    <property type="match status" value="1"/>
</dbReference>
<evidence type="ECO:0000259" key="9">
    <source>
        <dbReference type="PROSITE" id="PS50240"/>
    </source>
</evidence>
<keyword evidence="2 8" id="KW-0645">Protease</keyword>
<feature type="domain" description="Peptidase S1" evidence="9">
    <location>
        <begin position="51"/>
        <end position="278"/>
    </location>
</feature>
<sequence length="281" mass="30878">MNGVIVRLYKIVTANDSTTFYSSMKVDLLLLLSLAFAATAAKQNENFNLRITNGYPAYEGKAPYIVSLLIRTDNSNIIAIGGGTIIGNTWVLTAAHCLTTDYVDIHYGSVWRGNGLYYHRVRKDNFIRHQLWPDTNGNDIGLIRTPHVDFTSRVNKVNLPSFSQRNELFENWWAVTCGWGGQANGKLADWLQCVDLQIMGNNECERSYGSLPNGVLCVRTPDGKSTCGGDSGGPLVTHNNPVLVGVTSFGSTEGCMLGKPAGFTRVTAHLDWIRDHSGIAY</sequence>
<dbReference type="PRINTS" id="PR00722">
    <property type="entry name" value="CHYMOTRYPSIN"/>
</dbReference>
<dbReference type="InterPro" id="IPR001314">
    <property type="entry name" value="Peptidase_S1A"/>
</dbReference>
<dbReference type="SUPFAM" id="SSF50494">
    <property type="entry name" value="Trypsin-like serine proteases"/>
    <property type="match status" value="1"/>
</dbReference>
<dbReference type="Pfam" id="PF00089">
    <property type="entry name" value="Trypsin"/>
    <property type="match status" value="1"/>
</dbReference>
<dbReference type="InterPro" id="IPR009003">
    <property type="entry name" value="Peptidase_S1_PA"/>
</dbReference>
<evidence type="ECO:0000256" key="1">
    <source>
        <dbReference type="ARBA" id="ARBA00007664"/>
    </source>
</evidence>
<evidence type="ECO:0000256" key="7">
    <source>
        <dbReference type="ARBA" id="ARBA00023157"/>
    </source>
</evidence>
<name>A0A6J1MDX2_DROHY</name>
<keyword evidence="5 8" id="KW-0720">Serine protease</keyword>
<keyword evidence="7" id="KW-1015">Disulfide bond</keyword>
<evidence type="ECO:0000313" key="10">
    <source>
        <dbReference type="Proteomes" id="UP000504633"/>
    </source>
</evidence>
<dbReference type="InterPro" id="IPR050430">
    <property type="entry name" value="Peptidase_S1"/>
</dbReference>
<evidence type="ECO:0000256" key="6">
    <source>
        <dbReference type="ARBA" id="ARBA00023145"/>
    </source>
</evidence>
<dbReference type="Proteomes" id="UP000504633">
    <property type="component" value="Unplaced"/>
</dbReference>
<dbReference type="KEGG" id="dhe:111603674"/>
<dbReference type="PROSITE" id="PS50240">
    <property type="entry name" value="TRYPSIN_DOM"/>
    <property type="match status" value="1"/>
</dbReference>
<dbReference type="GO" id="GO:0006508">
    <property type="term" value="P:proteolysis"/>
    <property type="evidence" value="ECO:0007669"/>
    <property type="project" value="UniProtKB-KW"/>
</dbReference>
<dbReference type="SMART" id="SM00020">
    <property type="entry name" value="Tryp_SPc"/>
    <property type="match status" value="1"/>
</dbReference>
<dbReference type="PANTHER" id="PTHR24276:SF98">
    <property type="entry name" value="FI18310P1-RELATED"/>
    <property type="match status" value="1"/>
</dbReference>
<reference evidence="11" key="1">
    <citation type="submission" date="2025-08" db="UniProtKB">
        <authorList>
            <consortium name="RefSeq"/>
        </authorList>
    </citation>
    <scope>IDENTIFICATION</scope>
    <source>
        <strain evidence="11">15085-1641.00</strain>
        <tissue evidence="11">Whole body</tissue>
    </source>
</reference>
<protein>
    <submittedName>
        <fullName evidence="11">Serine protease 1-like</fullName>
    </submittedName>
</protein>